<accession>A0A101ELW4</accession>
<protein>
    <submittedName>
        <fullName evidence="2">PilT protein domain protein</fullName>
    </submittedName>
</protein>
<organism evidence="2 3">
    <name type="scientific">Thermococcus sibiricus</name>
    <dbReference type="NCBI Taxonomy" id="172049"/>
    <lineage>
        <taxon>Archaea</taxon>
        <taxon>Methanobacteriati</taxon>
        <taxon>Methanobacteriota</taxon>
        <taxon>Thermococci</taxon>
        <taxon>Thermococcales</taxon>
        <taxon>Thermococcaceae</taxon>
        <taxon>Thermococcus</taxon>
    </lineage>
</organism>
<proteinExistence type="predicted"/>
<dbReference type="RefSeq" id="WP_015848874.1">
    <property type="nucleotide sequence ID" value="NZ_LGFD01000028.1"/>
</dbReference>
<dbReference type="AlphaFoldDB" id="A0A101ELW4"/>
<reference evidence="3" key="1">
    <citation type="journal article" date="2015" name="MBio">
        <title>Genome-Resolved Metagenomic Analysis Reveals Roles for Candidate Phyla and Other Microbial Community Members in Biogeochemical Transformations in Oil Reservoirs.</title>
        <authorList>
            <person name="Hu P."/>
            <person name="Tom L."/>
            <person name="Singh A."/>
            <person name="Thomas B.C."/>
            <person name="Baker B.J."/>
            <person name="Piceno Y.M."/>
            <person name="Andersen G.L."/>
            <person name="Banfield J.F."/>
        </authorList>
    </citation>
    <scope>NUCLEOTIDE SEQUENCE [LARGE SCALE GENOMIC DNA]</scope>
</reference>
<sequence>MSGKTVYLDSNAIIKRYVKEKNSEEIIKLYRKAYNGEVKLSFSLWNIGEVLGVLDKARRLERLDIESYELVRARFLSETLRMKQLGILRLIPVHASILEKSWQLIEKYHIYQADALQILSSKRINVDEFYTGDKRLNEVAISEGLNSVIV</sequence>
<dbReference type="Gene3D" id="3.40.50.1010">
    <property type="entry name" value="5'-nuclease"/>
    <property type="match status" value="1"/>
</dbReference>
<dbReference type="GeneID" id="8095577"/>
<dbReference type="InterPro" id="IPR029060">
    <property type="entry name" value="PIN-like_dom_sf"/>
</dbReference>
<feature type="domain" description="PIN" evidence="1">
    <location>
        <begin position="6"/>
        <end position="140"/>
    </location>
</feature>
<evidence type="ECO:0000259" key="1">
    <source>
        <dbReference type="Pfam" id="PF01850"/>
    </source>
</evidence>
<dbReference type="OMA" id="LWNIGEV"/>
<evidence type="ECO:0000313" key="2">
    <source>
        <dbReference type="EMBL" id="KUK17310.1"/>
    </source>
</evidence>
<dbReference type="PATRIC" id="fig|172049.5.peg.351"/>
<comment type="caution">
    <text evidence="2">The sequence shown here is derived from an EMBL/GenBank/DDBJ whole genome shotgun (WGS) entry which is preliminary data.</text>
</comment>
<gene>
    <name evidence="2" type="ORF">XD54_1418</name>
</gene>
<name>A0A101ELW4_9EURY</name>
<dbReference type="EMBL" id="LGFD01000028">
    <property type="protein sequence ID" value="KUK17310.1"/>
    <property type="molecule type" value="Genomic_DNA"/>
</dbReference>
<dbReference type="Pfam" id="PF01850">
    <property type="entry name" value="PIN"/>
    <property type="match status" value="1"/>
</dbReference>
<dbReference type="CDD" id="cd09874">
    <property type="entry name" value="PIN_MT3492-like"/>
    <property type="match status" value="1"/>
</dbReference>
<dbReference type="SUPFAM" id="SSF88723">
    <property type="entry name" value="PIN domain-like"/>
    <property type="match status" value="1"/>
</dbReference>
<dbReference type="InterPro" id="IPR002716">
    <property type="entry name" value="PIN_dom"/>
</dbReference>
<dbReference type="Proteomes" id="UP000053911">
    <property type="component" value="Unassembled WGS sequence"/>
</dbReference>
<evidence type="ECO:0000313" key="3">
    <source>
        <dbReference type="Proteomes" id="UP000053911"/>
    </source>
</evidence>